<dbReference type="AlphaFoldDB" id="A0A023PLC0"/>
<reference evidence="2" key="1">
    <citation type="journal article" date="2014" name="BMC Genomics">
        <title>A pangenomic analysis of the Nannochloropsis organellar genomes reveals novel genetic variations in key metabolic genes.</title>
        <authorList>
            <person name="Starkenburg S.R."/>
            <person name="Kwon K.J."/>
            <person name="Jha R.K."/>
            <person name="McKay C."/>
            <person name="Jacobs M."/>
            <person name="Chertkov O."/>
            <person name="Twary S."/>
            <person name="Rocap G."/>
            <person name="Cattolico R.A."/>
        </authorList>
    </citation>
    <scope>NUCLEOTIDE SEQUENCE</scope>
    <source>
        <strain evidence="2">CCMP1776</strain>
    </source>
</reference>
<gene>
    <name evidence="2" type="ORF">Nsk00014</name>
</gene>
<keyword evidence="1" id="KW-0812">Transmembrane</keyword>
<organism evidence="2">
    <name type="scientific">Microchloropsis salina</name>
    <dbReference type="NCBI Taxonomy" id="2511165"/>
    <lineage>
        <taxon>Eukaryota</taxon>
        <taxon>Sar</taxon>
        <taxon>Stramenopiles</taxon>
        <taxon>Ochrophyta</taxon>
        <taxon>Eustigmatophyceae</taxon>
        <taxon>Eustigmatales</taxon>
        <taxon>Monodopsidaceae</taxon>
        <taxon>Microchloropsis</taxon>
    </lineage>
</organism>
<keyword evidence="2" id="KW-0934">Plastid</keyword>
<evidence type="ECO:0000256" key="1">
    <source>
        <dbReference type="SAM" id="Phobius"/>
    </source>
</evidence>
<evidence type="ECO:0008006" key="3">
    <source>
        <dbReference type="Google" id="ProtNLM"/>
    </source>
</evidence>
<dbReference type="EMBL" id="KJ410685">
    <property type="protein sequence ID" value="AHX25460.1"/>
    <property type="molecule type" value="Genomic_DNA"/>
</dbReference>
<keyword evidence="1" id="KW-1133">Transmembrane helix</keyword>
<evidence type="ECO:0000313" key="2">
    <source>
        <dbReference type="EMBL" id="AHX25460.1"/>
    </source>
</evidence>
<protein>
    <recommendedName>
        <fullName evidence="3">Transmembrane protein</fullName>
    </recommendedName>
</protein>
<proteinExistence type="predicted"/>
<keyword evidence="2" id="KW-0150">Chloroplast</keyword>
<keyword evidence="1" id="KW-0472">Membrane</keyword>
<geneLocation type="chloroplast" evidence="2"/>
<sequence length="198" mass="24230">MKQQYQLNNTPELQRVSINSQEELFKSSPLILLFNLYDNRFIHEKFLNQVLVDLIENKQMMRYDFQKKVYYLYPESYYLSSRVFSKLRALTIVTLIYMLLKYIKYKKLIHKNFIFLNMYSNIVSKVFSLRISLIFLMFRKILNSFKIEFYKAYKSIKKTIKINFMFLILNYIDYKNTSTKKLFNKSYMTFYNSTTQNL</sequence>
<feature type="transmembrane region" description="Helical" evidence="1">
    <location>
        <begin position="118"/>
        <end position="138"/>
    </location>
</feature>
<accession>A0A023PLC0</accession>
<name>A0A023PLC0_9STRA</name>